<dbReference type="Pfam" id="PF13538">
    <property type="entry name" value="UvrD_C_2"/>
    <property type="match status" value="1"/>
</dbReference>
<keyword evidence="3" id="KW-0067">ATP-binding</keyword>
<keyword evidence="3" id="KW-0547">Nucleotide-binding</keyword>
<evidence type="ECO:0000259" key="2">
    <source>
        <dbReference type="Pfam" id="PF13538"/>
    </source>
</evidence>
<keyword evidence="3" id="KW-0347">Helicase</keyword>
<dbReference type="GO" id="GO:0003677">
    <property type="term" value="F:DNA binding"/>
    <property type="evidence" value="ECO:0007669"/>
    <property type="project" value="InterPro"/>
</dbReference>
<evidence type="ECO:0000313" key="4">
    <source>
        <dbReference type="Proteomes" id="UP000696310"/>
    </source>
</evidence>
<protein>
    <recommendedName>
        <fullName evidence="1">DNA 3'-5' helicase II</fullName>
    </recommendedName>
</protein>
<reference evidence="3" key="1">
    <citation type="journal article" date="2021" name="bioRxiv">
        <title>Identification of Pectobacterium species isolated from the soft rot of tetecho (Neobuxbaumia tetetzo), a columnar cactus, and associated metagenomics.</title>
        <authorList>
            <person name="Vargas-Peralta D."/>
            <person name="Narvaez-Barragan D.A."/>
            <person name="de Sandozequi A."/>
            <person name="Romero-Gutierrez M.F."/>
            <person name="Segovia L."/>
            <person name="Martinez-Anaya C."/>
            <person name="Alcaraz L.D."/>
            <person name="de la Torre Almaraz R."/>
        </authorList>
    </citation>
    <scope>NUCLEOTIDE SEQUENCE</scope>
    <source>
        <strain evidence="3">A3</strain>
    </source>
</reference>
<keyword evidence="3" id="KW-0378">Hydrolase</keyword>
<proteinExistence type="predicted"/>
<comment type="caution">
    <text evidence="3">The sequence shown here is derived from an EMBL/GenBank/DDBJ whole genome shotgun (WGS) entry which is preliminary data.</text>
</comment>
<evidence type="ECO:0000256" key="1">
    <source>
        <dbReference type="ARBA" id="ARBA00034923"/>
    </source>
</evidence>
<dbReference type="GO" id="GO:0005524">
    <property type="term" value="F:ATP binding"/>
    <property type="evidence" value="ECO:0007669"/>
    <property type="project" value="InterPro"/>
</dbReference>
<dbReference type="InterPro" id="IPR027785">
    <property type="entry name" value="UvrD-like_helicase_C"/>
</dbReference>
<dbReference type="PANTHER" id="PTHR11070:SF2">
    <property type="entry name" value="ATP-DEPENDENT DNA HELICASE SRS2"/>
    <property type="match status" value="1"/>
</dbReference>
<dbReference type="EMBL" id="JAESHX010000062">
    <property type="protein sequence ID" value="MBW5893269.1"/>
    <property type="molecule type" value="Genomic_DNA"/>
</dbReference>
<dbReference type="InterPro" id="IPR027417">
    <property type="entry name" value="P-loop_NTPase"/>
</dbReference>
<dbReference type="GO" id="GO:0043138">
    <property type="term" value="F:3'-5' DNA helicase activity"/>
    <property type="evidence" value="ECO:0007669"/>
    <property type="project" value="TreeGrafter"/>
</dbReference>
<gene>
    <name evidence="3" type="ORF">IM880_13710</name>
</gene>
<dbReference type="InterPro" id="IPR000212">
    <property type="entry name" value="DNA_helicase_UvrD/REP"/>
</dbReference>
<dbReference type="Proteomes" id="UP000696310">
    <property type="component" value="Unassembled WGS sequence"/>
</dbReference>
<sequence length="738" mass="84043">MSGSFDFLAGSLALENKPFHLQVAELIKKKFHHCEGYIGYKLATLGRASDSDVPDFIIITKEHGIVLIDIVEYKVSSVAEVQGNEVWHYENGNSSAARNFIVELYEEEVKSRLKNDAIFYNRRKKTCTVPITSAVIFCKNNNSEIDNFYQKYADYESSCIEYGAIDDWLDSVEETFHCDSKTLGRIFSLLEGTFIYENKKILEEEPPLNTVNDYIQKSLNITFNQDHSQRIASMQLTPGPQRIRGLAGTGKTIVLSLKAAITHKKFPDYKILYLFNTQSLYQNVQNSIARYYTLEAKKAPDFESNLNVYHAWGGRQKPGLYSHICQQYGLTPLTLGDVRGASDTLATIYADLLKKVGSDIKPEYDLILIDEAQDFPKELFEVVFKLAKGKSHEKRIVWAYDEFQSLKDTQIKGPSELFGLAKNGTPNMSDDVLDGLYPGDIKKDIVLSNCYRTPRPALMTAHGIALGLYTNKPNEMFYNHDEWKAIGYKVLDPKTKIIAKGNDVKIERPNENSLNLLEGIMTEQGKRALNLIQTKVENDGESQYEYIASNIKRLIHDENVSPEEIVVINLKSSSNKNEMLRIQFILNSYGIHSVIPGYVESSDVFKPKGFVTITTPFRAKGNEANIVFLLNSQLVVNDFSLRMRNAFFVAVTRTRGWCYIVGYGEKMQMLVDEISAIKRDFPIFNFICPDPEDVKARKSYLHKSDSEINEIQRVLDLVNNNQELRRLLQDQFNKKKGD</sequence>
<dbReference type="RefSeq" id="WP_219680076.1">
    <property type="nucleotide sequence ID" value="NZ_JAESHX010000062.1"/>
</dbReference>
<organism evidence="3 4">
    <name type="scientific">Pectobacterium polaris</name>
    <dbReference type="NCBI Taxonomy" id="2042057"/>
    <lineage>
        <taxon>Bacteria</taxon>
        <taxon>Pseudomonadati</taxon>
        <taxon>Pseudomonadota</taxon>
        <taxon>Gammaproteobacteria</taxon>
        <taxon>Enterobacterales</taxon>
        <taxon>Pectobacteriaceae</taxon>
        <taxon>Pectobacterium</taxon>
    </lineage>
</organism>
<name>A0AAW4P1V5_9GAMM</name>
<dbReference type="Gene3D" id="3.40.50.300">
    <property type="entry name" value="P-loop containing nucleotide triphosphate hydrolases"/>
    <property type="match status" value="2"/>
</dbReference>
<dbReference type="AlphaFoldDB" id="A0AAW4P1V5"/>
<dbReference type="SUPFAM" id="SSF52540">
    <property type="entry name" value="P-loop containing nucleoside triphosphate hydrolases"/>
    <property type="match status" value="1"/>
</dbReference>
<accession>A0AAW4P1V5</accession>
<feature type="domain" description="UvrD-like helicase C-terminal" evidence="2">
    <location>
        <begin position="611"/>
        <end position="661"/>
    </location>
</feature>
<reference evidence="3" key="2">
    <citation type="submission" date="2021-01" db="EMBL/GenBank/DDBJ databases">
        <authorList>
            <person name="Vargas Peralta D."/>
        </authorList>
    </citation>
    <scope>NUCLEOTIDE SEQUENCE</scope>
    <source>
        <strain evidence="3">A3</strain>
    </source>
</reference>
<evidence type="ECO:0000313" key="3">
    <source>
        <dbReference type="EMBL" id="MBW5893269.1"/>
    </source>
</evidence>
<dbReference type="GO" id="GO:0000725">
    <property type="term" value="P:recombinational repair"/>
    <property type="evidence" value="ECO:0007669"/>
    <property type="project" value="TreeGrafter"/>
</dbReference>
<dbReference type="PANTHER" id="PTHR11070">
    <property type="entry name" value="UVRD / RECB / PCRA DNA HELICASE FAMILY MEMBER"/>
    <property type="match status" value="1"/>
</dbReference>